<dbReference type="RefSeq" id="WP_147154344.1">
    <property type="nucleotide sequence ID" value="NZ_BKAJ01000115.1"/>
</dbReference>
<proteinExistence type="predicted"/>
<dbReference type="OrthoDB" id="7355898at2"/>
<evidence type="ECO:0000313" key="1">
    <source>
        <dbReference type="EMBL" id="GEP58964.1"/>
    </source>
</evidence>
<organism evidence="1 2">
    <name type="scientific">Reyranella soli</name>
    <dbReference type="NCBI Taxonomy" id="1230389"/>
    <lineage>
        <taxon>Bacteria</taxon>
        <taxon>Pseudomonadati</taxon>
        <taxon>Pseudomonadota</taxon>
        <taxon>Alphaproteobacteria</taxon>
        <taxon>Hyphomicrobiales</taxon>
        <taxon>Reyranellaceae</taxon>
        <taxon>Reyranella</taxon>
    </lineage>
</organism>
<dbReference type="AlphaFoldDB" id="A0A512NJ34"/>
<evidence type="ECO:0000313" key="2">
    <source>
        <dbReference type="Proteomes" id="UP000321058"/>
    </source>
</evidence>
<accession>A0A512NJ34</accession>
<reference evidence="1 2" key="1">
    <citation type="submission" date="2019-07" db="EMBL/GenBank/DDBJ databases">
        <title>Whole genome shotgun sequence of Reyranella soli NBRC 108950.</title>
        <authorList>
            <person name="Hosoyama A."/>
            <person name="Uohara A."/>
            <person name="Ohji S."/>
            <person name="Ichikawa N."/>
        </authorList>
    </citation>
    <scope>NUCLEOTIDE SEQUENCE [LARGE SCALE GENOMIC DNA]</scope>
    <source>
        <strain evidence="1 2">NBRC 108950</strain>
    </source>
</reference>
<comment type="caution">
    <text evidence="1">The sequence shown here is derived from an EMBL/GenBank/DDBJ whole genome shotgun (WGS) entry which is preliminary data.</text>
</comment>
<name>A0A512NJ34_9HYPH</name>
<protein>
    <submittedName>
        <fullName evidence="1">Uncharacterized protein</fullName>
    </submittedName>
</protein>
<gene>
    <name evidence="1" type="ORF">RSO01_61300</name>
</gene>
<keyword evidence="2" id="KW-1185">Reference proteome</keyword>
<sequence length="336" mass="37976">MEGCPTKVLFEEYDPSTGYVLAFRELSPPEILEVGRLISKDLLGDEVITLDQGQAARIGALVNFISQSKDASFQIQTIALPKDLPYLNHANRELALMRAGKKPLSVFSGWEISEIERDIYSRLFDPLVNEGIFVRQEYQFSGGGRLVEGSRFEKNFALLYALKQESWRIPAYRMLRNSAARSGGWSNDYERLFGTLLGYNDEENDAWLRRRTLNGLRWGYATLYVCIPIHLRFLAIDKLLAGLFSEGRSSIDIYISEEGIEPVLNRLENLDQRNVLLARVHMSYRYLSSFYALSQNLGDQFGPFKVDENNVSEVASILEGPPEILDTIVGDVAAGI</sequence>
<dbReference type="Proteomes" id="UP000321058">
    <property type="component" value="Unassembled WGS sequence"/>
</dbReference>
<dbReference type="EMBL" id="BKAJ01000115">
    <property type="protein sequence ID" value="GEP58964.1"/>
    <property type="molecule type" value="Genomic_DNA"/>
</dbReference>